<sequence>MSDKFKKIDKEFCVTDNSVNVYKYRCLSEGLQLDEVKRNPIGYFLHGTEEFPREMGVLVRWEDFRVDGDKVYAKPCINLSHPRGQRTVDEIEGGFLNAASVGKITVLDASSDKSLMLSGQERPTVTKWFPREISLVDIPGNYNALSNLYDAENNELSLVDFEKITFLNMSNNTLDAAKILTALNLKAGDEGEVVTAINNLVDKANKSDEYKTDLDTKTKELKDLKDETVKKQVEDLIDKGKTDKKLTNEVAAILSKSYATNPEDLKALIDTMPAQVSVTNGIKDGDPELKKFEGKSWDDLYASEELETVRKKFPELYTKLKDEKYPNLKD</sequence>
<reference evidence="3" key="1">
    <citation type="submission" date="2017-01" db="EMBL/GenBank/DDBJ databases">
        <authorList>
            <person name="Varghese N."/>
            <person name="Submissions S."/>
        </authorList>
    </citation>
    <scope>NUCLEOTIDE SEQUENCE [LARGE SCALE GENOMIC DNA]</scope>
    <source>
        <strain evidence="3">DSM 18017</strain>
    </source>
</reference>
<feature type="coiled-coil region" evidence="1">
    <location>
        <begin position="207"/>
        <end position="234"/>
    </location>
</feature>
<dbReference type="RefSeq" id="WP_076554146.1">
    <property type="nucleotide sequence ID" value="NZ_FTOL01000015.1"/>
</dbReference>
<dbReference type="Proteomes" id="UP000186744">
    <property type="component" value="Unassembled WGS sequence"/>
</dbReference>
<evidence type="ECO:0000256" key="1">
    <source>
        <dbReference type="SAM" id="Coils"/>
    </source>
</evidence>
<gene>
    <name evidence="2" type="ORF">SAMN05421786_11535</name>
</gene>
<dbReference type="EMBL" id="FTOL01000015">
    <property type="protein sequence ID" value="SIT25593.1"/>
    <property type="molecule type" value="Genomic_DNA"/>
</dbReference>
<organism evidence="2 3">
    <name type="scientific">Chryseobacterium ureilyticum</name>
    <dbReference type="NCBI Taxonomy" id="373668"/>
    <lineage>
        <taxon>Bacteria</taxon>
        <taxon>Pseudomonadati</taxon>
        <taxon>Bacteroidota</taxon>
        <taxon>Flavobacteriia</taxon>
        <taxon>Flavobacteriales</taxon>
        <taxon>Weeksellaceae</taxon>
        <taxon>Chryseobacterium group</taxon>
        <taxon>Chryseobacterium</taxon>
    </lineage>
</organism>
<proteinExistence type="predicted"/>
<dbReference type="STRING" id="373668.SAMN05421786_11535"/>
<keyword evidence="1" id="KW-0175">Coiled coil</keyword>
<accession>A0A1N7QRT7</accession>
<dbReference type="InterPro" id="IPR012106">
    <property type="entry name" value="Phage_Mu_Gp1"/>
</dbReference>
<protein>
    <submittedName>
        <fullName evidence="2">Mu-like prophage I protein</fullName>
    </submittedName>
</protein>
<dbReference type="AlphaFoldDB" id="A0A1N7QRT7"/>
<keyword evidence="3" id="KW-1185">Reference proteome</keyword>
<evidence type="ECO:0000313" key="3">
    <source>
        <dbReference type="Proteomes" id="UP000186744"/>
    </source>
</evidence>
<dbReference type="Pfam" id="PF10123">
    <property type="entry name" value="Mu-like_Pro"/>
    <property type="match status" value="1"/>
</dbReference>
<dbReference type="OrthoDB" id="1064922at2"/>
<name>A0A1N7QRT7_9FLAO</name>
<evidence type="ECO:0000313" key="2">
    <source>
        <dbReference type="EMBL" id="SIT25593.1"/>
    </source>
</evidence>